<proteinExistence type="predicted"/>
<gene>
    <name evidence="1" type="ORF">RMAR0315_LOCUS3286</name>
</gene>
<protein>
    <submittedName>
        <fullName evidence="1">Uncharacterized protein</fullName>
    </submittedName>
</protein>
<dbReference type="EMBL" id="HBEK01005876">
    <property type="protein sequence ID" value="CAD8393301.1"/>
    <property type="molecule type" value="Transcribed_RNA"/>
</dbReference>
<organism evidence="1">
    <name type="scientific">Rhodosorus marinus</name>
    <dbReference type="NCBI Taxonomy" id="101924"/>
    <lineage>
        <taxon>Eukaryota</taxon>
        <taxon>Rhodophyta</taxon>
        <taxon>Stylonematophyceae</taxon>
        <taxon>Stylonematales</taxon>
        <taxon>Stylonemataceae</taxon>
        <taxon>Rhodosorus</taxon>
    </lineage>
</organism>
<sequence>MKQRNRSLKNCHICRKDFLGGEKGGVHPCINRRKDSEFVFLQYAAEKFKQGLLYFVPSATDDSEQGEVLHPIALMHQSHTRLVRRGWACRPSNRAVYGREYIADFKQDIERMQASESEIQRVLNASMFRRKNRVPTVLVPYRGIKEPYLSECVRIFEQSDGTIKPADAWRLFVARFPCPEGEEAVNYPSAAKFQSKISNLKTKIRKSSQTA</sequence>
<dbReference type="AlphaFoldDB" id="A0A7S0BH39"/>
<name>A0A7S0BH39_9RHOD</name>
<reference evidence="1" key="1">
    <citation type="submission" date="2021-01" db="EMBL/GenBank/DDBJ databases">
        <authorList>
            <person name="Corre E."/>
            <person name="Pelletier E."/>
            <person name="Niang G."/>
            <person name="Scheremetjew M."/>
            <person name="Finn R."/>
            <person name="Kale V."/>
            <person name="Holt S."/>
            <person name="Cochrane G."/>
            <person name="Meng A."/>
            <person name="Brown T."/>
            <person name="Cohen L."/>
        </authorList>
    </citation>
    <scope>NUCLEOTIDE SEQUENCE</scope>
    <source>
        <strain evidence="1">UTEX LB 2760</strain>
    </source>
</reference>
<accession>A0A7S0BH39</accession>
<evidence type="ECO:0000313" key="1">
    <source>
        <dbReference type="EMBL" id="CAD8393301.1"/>
    </source>
</evidence>